<dbReference type="PRINTS" id="PR01773">
    <property type="entry name" value="P38MAPKINASE"/>
</dbReference>
<keyword evidence="9" id="KW-0346">Stress response</keyword>
<dbReference type="PANTHER" id="PTHR24055">
    <property type="entry name" value="MITOGEN-ACTIVATED PROTEIN KINASE"/>
    <property type="match status" value="1"/>
</dbReference>
<keyword evidence="6" id="KW-0547">Nucleotide-binding</keyword>
<feature type="domain" description="Protein kinase" evidence="11">
    <location>
        <begin position="1"/>
        <end position="216"/>
    </location>
</feature>
<dbReference type="InterPro" id="IPR008352">
    <property type="entry name" value="MAPK_HOG-like"/>
</dbReference>
<feature type="region of interest" description="Disordered" evidence="10">
    <location>
        <begin position="1"/>
        <end position="55"/>
    </location>
</feature>
<comment type="similarity">
    <text evidence="2">Belongs to the protein kinase superfamily. CMGC Ser/Thr protein kinase family. MAP kinase subfamily.</text>
</comment>
<feature type="compositionally biased region" description="Basic and acidic residues" evidence="10">
    <location>
        <begin position="1"/>
        <end position="19"/>
    </location>
</feature>
<dbReference type="Proteomes" id="UP001482620">
    <property type="component" value="Unassembled WGS sequence"/>
</dbReference>
<dbReference type="InterPro" id="IPR050117">
    <property type="entry name" value="MAPK"/>
</dbReference>
<name>A0ABV0TBE0_9TELE</name>
<dbReference type="InterPro" id="IPR011009">
    <property type="entry name" value="Kinase-like_dom_sf"/>
</dbReference>
<accession>A0ABV0TBE0</accession>
<keyword evidence="5" id="KW-0808">Transferase</keyword>
<evidence type="ECO:0000256" key="3">
    <source>
        <dbReference type="ARBA" id="ARBA00012411"/>
    </source>
</evidence>
<reference evidence="12 13" key="1">
    <citation type="submission" date="2021-06" db="EMBL/GenBank/DDBJ databases">
        <authorList>
            <person name="Palmer J.M."/>
        </authorList>
    </citation>
    <scope>NUCLEOTIDE SEQUENCE [LARGE SCALE GENOMIC DNA]</scope>
    <source>
        <strain evidence="13">if_2019</strain>
        <tissue evidence="12">Muscle</tissue>
    </source>
</reference>
<protein>
    <recommendedName>
        <fullName evidence="3">mitogen-activated protein kinase</fullName>
        <ecNumber evidence="3">2.7.11.24</ecNumber>
    </recommendedName>
</protein>
<dbReference type="Pfam" id="PF00069">
    <property type="entry name" value="Pkinase"/>
    <property type="match status" value="1"/>
</dbReference>
<dbReference type="Gene3D" id="1.10.510.10">
    <property type="entry name" value="Transferase(Phosphotransferase) domain 1"/>
    <property type="match status" value="1"/>
</dbReference>
<keyword evidence="7 12" id="KW-0418">Kinase</keyword>
<dbReference type="EC" id="2.7.11.24" evidence="3"/>
<comment type="caution">
    <text evidence="12">The sequence shown here is derived from an EMBL/GenBank/DDBJ whole genome shotgun (WGS) entry which is preliminary data.</text>
</comment>
<dbReference type="Gene3D" id="3.30.200.20">
    <property type="entry name" value="Phosphorylase Kinase, domain 1"/>
    <property type="match status" value="1"/>
</dbReference>
<evidence type="ECO:0000256" key="2">
    <source>
        <dbReference type="ARBA" id="ARBA00008832"/>
    </source>
</evidence>
<evidence type="ECO:0000256" key="9">
    <source>
        <dbReference type="ARBA" id="ARBA00023016"/>
    </source>
</evidence>
<dbReference type="SMART" id="SM00220">
    <property type="entry name" value="S_TKc"/>
    <property type="match status" value="1"/>
</dbReference>
<dbReference type="InterPro" id="IPR000719">
    <property type="entry name" value="Prot_kinase_dom"/>
</dbReference>
<dbReference type="EMBL" id="JAHRIQ010024382">
    <property type="protein sequence ID" value="MEQ2228998.1"/>
    <property type="molecule type" value="Genomic_DNA"/>
</dbReference>
<gene>
    <name evidence="12" type="primary">MAPK12_2</name>
    <name evidence="12" type="ORF">ILYODFUR_014399</name>
</gene>
<evidence type="ECO:0000256" key="10">
    <source>
        <dbReference type="SAM" id="MobiDB-lite"/>
    </source>
</evidence>
<sequence length="268" mass="30502">EPQKNHRQDYRNPPREEQWRVPGEPPNSDSAEAPGSCSDESIGPAWGPRLSRSSHGPRGPMRILFNKIISGIIILDFGLARQADTEMTGYVVTRWYRAPEVILNWMHYTQTVDIWSVGCIMAEMLQGKPLFKGSDHLDQLNQIMKVTGTPSEEFISKLDSQDAKSYLRSLQKLEKKELKTLFPSASPQAVSVLEHMLLLDPEERVTAVEALSLPYFAVFREPADETEAQPYDNSHEDKELTLDQWKRCAFTEILGFQRVMLDAKETPL</sequence>
<evidence type="ECO:0000259" key="11">
    <source>
        <dbReference type="PROSITE" id="PS50011"/>
    </source>
</evidence>
<comment type="cofactor">
    <cofactor evidence="1">
        <name>Mg(2+)</name>
        <dbReference type="ChEBI" id="CHEBI:18420"/>
    </cofactor>
</comment>
<evidence type="ECO:0000313" key="12">
    <source>
        <dbReference type="EMBL" id="MEQ2228998.1"/>
    </source>
</evidence>
<dbReference type="GO" id="GO:0016301">
    <property type="term" value="F:kinase activity"/>
    <property type="evidence" value="ECO:0007669"/>
    <property type="project" value="UniProtKB-KW"/>
</dbReference>
<dbReference type="SUPFAM" id="SSF56112">
    <property type="entry name" value="Protein kinase-like (PK-like)"/>
    <property type="match status" value="1"/>
</dbReference>
<evidence type="ECO:0000256" key="7">
    <source>
        <dbReference type="ARBA" id="ARBA00022777"/>
    </source>
</evidence>
<proteinExistence type="inferred from homology"/>
<evidence type="ECO:0000256" key="6">
    <source>
        <dbReference type="ARBA" id="ARBA00022741"/>
    </source>
</evidence>
<evidence type="ECO:0000256" key="4">
    <source>
        <dbReference type="ARBA" id="ARBA00022527"/>
    </source>
</evidence>
<evidence type="ECO:0000313" key="13">
    <source>
        <dbReference type="Proteomes" id="UP001482620"/>
    </source>
</evidence>
<evidence type="ECO:0000256" key="1">
    <source>
        <dbReference type="ARBA" id="ARBA00001946"/>
    </source>
</evidence>
<dbReference type="PROSITE" id="PS50011">
    <property type="entry name" value="PROTEIN_KINASE_DOM"/>
    <property type="match status" value="1"/>
</dbReference>
<feature type="non-terminal residue" evidence="12">
    <location>
        <position position="1"/>
    </location>
</feature>
<keyword evidence="8" id="KW-0067">ATP-binding</keyword>
<evidence type="ECO:0000256" key="8">
    <source>
        <dbReference type="ARBA" id="ARBA00022840"/>
    </source>
</evidence>
<keyword evidence="4" id="KW-0723">Serine/threonine-protein kinase</keyword>
<evidence type="ECO:0000256" key="5">
    <source>
        <dbReference type="ARBA" id="ARBA00022679"/>
    </source>
</evidence>
<keyword evidence="13" id="KW-1185">Reference proteome</keyword>
<organism evidence="12 13">
    <name type="scientific">Ilyodon furcidens</name>
    <name type="common">goldbreast splitfin</name>
    <dbReference type="NCBI Taxonomy" id="33524"/>
    <lineage>
        <taxon>Eukaryota</taxon>
        <taxon>Metazoa</taxon>
        <taxon>Chordata</taxon>
        <taxon>Craniata</taxon>
        <taxon>Vertebrata</taxon>
        <taxon>Euteleostomi</taxon>
        <taxon>Actinopterygii</taxon>
        <taxon>Neopterygii</taxon>
        <taxon>Teleostei</taxon>
        <taxon>Neoteleostei</taxon>
        <taxon>Acanthomorphata</taxon>
        <taxon>Ovalentaria</taxon>
        <taxon>Atherinomorphae</taxon>
        <taxon>Cyprinodontiformes</taxon>
        <taxon>Goodeidae</taxon>
        <taxon>Ilyodon</taxon>
    </lineage>
</organism>